<keyword evidence="5" id="KW-1185">Reference proteome</keyword>
<keyword evidence="3" id="KW-1133">Transmembrane helix</keyword>
<sequence length="184" mass="19594">MMTRIGDEETAMIGQKVLNSRGLTLLELLAAIVILALVLSVAVPVMLIGVRTYSGGQEKSSLHDQVQLASMMLTKELRYAKEVSIVSAAACPASGFNCIYTGSVTPKSILKKSSTGVTSNFIKDVKGKQSIQATFSYTTGNLLEIDIQGDVAASARTYKIQTKIVLLNMTAITGLASGQAIQYK</sequence>
<keyword evidence="2" id="KW-0178">Competence</keyword>
<dbReference type="NCBIfam" id="TIGR02532">
    <property type="entry name" value="IV_pilin_GFxxxE"/>
    <property type="match status" value="1"/>
</dbReference>
<organism evidence="4 5">
    <name type="scientific">Paenibacillus albus</name>
    <dbReference type="NCBI Taxonomy" id="2495582"/>
    <lineage>
        <taxon>Bacteria</taxon>
        <taxon>Bacillati</taxon>
        <taxon>Bacillota</taxon>
        <taxon>Bacilli</taxon>
        <taxon>Bacillales</taxon>
        <taxon>Paenibacillaceae</taxon>
        <taxon>Paenibacillus</taxon>
    </lineage>
</organism>
<gene>
    <name evidence="4" type="ORF">EJC50_29385</name>
</gene>
<dbReference type="EMBL" id="CP034437">
    <property type="protein sequence ID" value="AZN43345.1"/>
    <property type="molecule type" value="Genomic_DNA"/>
</dbReference>
<dbReference type="InterPro" id="IPR012902">
    <property type="entry name" value="N_methyl_site"/>
</dbReference>
<name>A0A3Q8X9A7_9BACL</name>
<protein>
    <submittedName>
        <fullName evidence="4">Prepilin-type N-terminal cleavage/methylation domain-containing protein</fullName>
    </submittedName>
</protein>
<dbReference type="Gene3D" id="3.30.700.10">
    <property type="entry name" value="Glycoprotein, Type 4 Pilin"/>
    <property type="match status" value="1"/>
</dbReference>
<evidence type="ECO:0000256" key="1">
    <source>
        <dbReference type="ARBA" id="ARBA00004241"/>
    </source>
</evidence>
<keyword evidence="3" id="KW-0472">Membrane</keyword>
<dbReference type="Proteomes" id="UP000272528">
    <property type="component" value="Chromosome"/>
</dbReference>
<evidence type="ECO:0000313" key="4">
    <source>
        <dbReference type="EMBL" id="AZN43345.1"/>
    </source>
</evidence>
<keyword evidence="3" id="KW-0812">Transmembrane</keyword>
<dbReference type="Pfam" id="PF07963">
    <property type="entry name" value="N_methyl"/>
    <property type="match status" value="1"/>
</dbReference>
<evidence type="ECO:0000313" key="5">
    <source>
        <dbReference type="Proteomes" id="UP000272528"/>
    </source>
</evidence>
<dbReference type="GO" id="GO:0030420">
    <property type="term" value="P:establishment of competence for transformation"/>
    <property type="evidence" value="ECO:0007669"/>
    <property type="project" value="UniProtKB-KW"/>
</dbReference>
<evidence type="ECO:0000256" key="2">
    <source>
        <dbReference type="ARBA" id="ARBA00023287"/>
    </source>
</evidence>
<dbReference type="GO" id="GO:0009986">
    <property type="term" value="C:cell surface"/>
    <property type="evidence" value="ECO:0007669"/>
    <property type="project" value="UniProtKB-SubCell"/>
</dbReference>
<proteinExistence type="predicted"/>
<comment type="subcellular location">
    <subcellularLocation>
        <location evidence="1">Cell surface</location>
    </subcellularLocation>
</comment>
<dbReference type="AlphaFoldDB" id="A0A3Q8X9A7"/>
<evidence type="ECO:0000256" key="3">
    <source>
        <dbReference type="SAM" id="Phobius"/>
    </source>
</evidence>
<reference evidence="5" key="1">
    <citation type="submission" date="2018-12" db="EMBL/GenBank/DDBJ databases">
        <title>Genome sequence of Peanibacillus sp.</title>
        <authorList>
            <person name="Subramani G."/>
            <person name="Srinivasan S."/>
            <person name="Kim M.K."/>
        </authorList>
    </citation>
    <scope>NUCLEOTIDE SEQUENCE [LARGE SCALE GENOMIC DNA]</scope>
    <source>
        <strain evidence="5">18JY67-1</strain>
    </source>
</reference>
<dbReference type="KEGG" id="palb:EJC50_29385"/>
<accession>A0A3Q8X9A7</accession>
<dbReference type="PROSITE" id="PS00409">
    <property type="entry name" value="PROKAR_NTER_METHYL"/>
    <property type="match status" value="1"/>
</dbReference>
<feature type="transmembrane region" description="Helical" evidence="3">
    <location>
        <begin position="28"/>
        <end position="50"/>
    </location>
</feature>